<comment type="caution">
    <text evidence="1">The sequence shown here is derived from an EMBL/GenBank/DDBJ whole genome shotgun (WGS) entry which is preliminary data.</text>
</comment>
<sequence>MQQRLRPRLTNDRLIIPPESSSLPLSKAQVSFYKFIAEFSQFQSDLGFQDLSIIAGFCSPLADMFTSCHCTSRKASSQNQLVFKKVLKATFSRVLRLLCTY</sequence>
<keyword evidence="2" id="KW-1185">Reference proteome</keyword>
<reference evidence="1 2" key="1">
    <citation type="journal article" date="2019" name="G3 (Bethesda)">
        <title>Sequencing of a Wild Apple (Malus baccata) Genome Unravels the Differences Between Cultivated and Wild Apple Species Regarding Disease Resistance and Cold Tolerance.</title>
        <authorList>
            <person name="Chen X."/>
        </authorList>
    </citation>
    <scope>NUCLEOTIDE SEQUENCE [LARGE SCALE GENOMIC DNA]</scope>
    <source>
        <strain evidence="2">cv. Shandingzi</strain>
        <tissue evidence="1">Leaves</tissue>
    </source>
</reference>
<dbReference type="EMBL" id="VIEB01001412">
    <property type="protein sequence ID" value="TQD72409.1"/>
    <property type="molecule type" value="Genomic_DNA"/>
</dbReference>
<proteinExistence type="predicted"/>
<name>A0A540KDY3_MALBA</name>
<organism evidence="1 2">
    <name type="scientific">Malus baccata</name>
    <name type="common">Siberian crab apple</name>
    <name type="synonym">Pyrus baccata</name>
    <dbReference type="NCBI Taxonomy" id="106549"/>
    <lineage>
        <taxon>Eukaryota</taxon>
        <taxon>Viridiplantae</taxon>
        <taxon>Streptophyta</taxon>
        <taxon>Embryophyta</taxon>
        <taxon>Tracheophyta</taxon>
        <taxon>Spermatophyta</taxon>
        <taxon>Magnoliopsida</taxon>
        <taxon>eudicotyledons</taxon>
        <taxon>Gunneridae</taxon>
        <taxon>Pentapetalae</taxon>
        <taxon>rosids</taxon>
        <taxon>fabids</taxon>
        <taxon>Rosales</taxon>
        <taxon>Rosaceae</taxon>
        <taxon>Amygdaloideae</taxon>
        <taxon>Maleae</taxon>
        <taxon>Malus</taxon>
    </lineage>
</organism>
<evidence type="ECO:0000313" key="2">
    <source>
        <dbReference type="Proteomes" id="UP000315295"/>
    </source>
</evidence>
<dbReference type="Proteomes" id="UP000315295">
    <property type="component" value="Unassembled WGS sequence"/>
</dbReference>
<dbReference type="AlphaFoldDB" id="A0A540KDY3"/>
<accession>A0A540KDY3</accession>
<protein>
    <submittedName>
        <fullName evidence="1">Uncharacterized protein</fullName>
    </submittedName>
</protein>
<evidence type="ECO:0000313" key="1">
    <source>
        <dbReference type="EMBL" id="TQD72409.1"/>
    </source>
</evidence>
<gene>
    <name evidence="1" type="ORF">C1H46_042064</name>
</gene>